<sequence>MRQDDIDYTKQAAYFLRDAVKPLRIEIGSSHAHMLVAAALRYGSRRAMLDDPNGPYVYDQWLSGQADCVDGIRDAISKMRDASLSPDQAPMIAQLIQDGLTPACMECGTIDSRNMPIGAVRQGDEAEWVCMECASDRDNYGHCRCCGEEVLYEADQLDENGLCEEHEGEFDLDPEEEEDWESYIENIQKDD</sequence>
<evidence type="ECO:0000256" key="1">
    <source>
        <dbReference type="SAM" id="MobiDB-lite"/>
    </source>
</evidence>
<evidence type="ECO:0000313" key="3">
    <source>
        <dbReference type="Proteomes" id="UP000318943"/>
    </source>
</evidence>
<dbReference type="EMBL" id="VCIZ01000011">
    <property type="protein sequence ID" value="TSP11295.1"/>
    <property type="molecule type" value="Genomic_DNA"/>
</dbReference>
<name>A0ABY3EK09_9BURK</name>
<reference evidence="2 3" key="1">
    <citation type="submission" date="2019-05" db="EMBL/GenBank/DDBJ databases">
        <title>Whole genome sequence analysis of Cupriavidus campinensis S14E4C strain.</title>
        <authorList>
            <person name="Abbaszade G."/>
            <person name="Szabo A."/>
            <person name="Toumi M."/>
            <person name="Toth E."/>
        </authorList>
    </citation>
    <scope>NUCLEOTIDE SEQUENCE [LARGE SCALE GENOMIC DNA]</scope>
    <source>
        <strain evidence="2 3">S14E4C</strain>
    </source>
</reference>
<evidence type="ECO:0000313" key="2">
    <source>
        <dbReference type="EMBL" id="TSP11295.1"/>
    </source>
</evidence>
<dbReference type="RefSeq" id="WP_144200041.1">
    <property type="nucleotide sequence ID" value="NZ_VCIZ01000011.1"/>
</dbReference>
<gene>
    <name evidence="2" type="ORF">FGG12_18910</name>
</gene>
<protein>
    <submittedName>
        <fullName evidence="2">Uncharacterized protein</fullName>
    </submittedName>
</protein>
<proteinExistence type="predicted"/>
<comment type="caution">
    <text evidence="2">The sequence shown here is derived from an EMBL/GenBank/DDBJ whole genome shotgun (WGS) entry which is preliminary data.</text>
</comment>
<feature type="region of interest" description="Disordered" evidence="1">
    <location>
        <begin position="167"/>
        <end position="191"/>
    </location>
</feature>
<keyword evidence="3" id="KW-1185">Reference proteome</keyword>
<accession>A0ABY3EK09</accession>
<organism evidence="2 3">
    <name type="scientific">Cupriavidus campinensis</name>
    <dbReference type="NCBI Taxonomy" id="151783"/>
    <lineage>
        <taxon>Bacteria</taxon>
        <taxon>Pseudomonadati</taxon>
        <taxon>Pseudomonadota</taxon>
        <taxon>Betaproteobacteria</taxon>
        <taxon>Burkholderiales</taxon>
        <taxon>Burkholderiaceae</taxon>
        <taxon>Cupriavidus</taxon>
    </lineage>
</organism>
<dbReference type="Proteomes" id="UP000318943">
    <property type="component" value="Unassembled WGS sequence"/>
</dbReference>
<feature type="compositionally biased region" description="Acidic residues" evidence="1">
    <location>
        <begin position="167"/>
        <end position="182"/>
    </location>
</feature>